<reference evidence="1" key="1">
    <citation type="submission" date="2021-06" db="EMBL/GenBank/DDBJ databases">
        <authorList>
            <person name="Kallberg Y."/>
            <person name="Tangrot J."/>
            <person name="Rosling A."/>
        </authorList>
    </citation>
    <scope>NUCLEOTIDE SEQUENCE</scope>
    <source>
        <strain evidence="1">CL551</strain>
    </source>
</reference>
<dbReference type="OrthoDB" id="10590227at2759"/>
<gene>
    <name evidence="1" type="ORF">AMORRO_LOCUS3329</name>
</gene>
<organism evidence="1 2">
    <name type="scientific">Acaulospora morrowiae</name>
    <dbReference type="NCBI Taxonomy" id="94023"/>
    <lineage>
        <taxon>Eukaryota</taxon>
        <taxon>Fungi</taxon>
        <taxon>Fungi incertae sedis</taxon>
        <taxon>Mucoromycota</taxon>
        <taxon>Glomeromycotina</taxon>
        <taxon>Glomeromycetes</taxon>
        <taxon>Diversisporales</taxon>
        <taxon>Acaulosporaceae</taxon>
        <taxon>Acaulospora</taxon>
    </lineage>
</organism>
<sequence>MSKKSEQMPKRSYSISNDLPIISIVLIIITTKVWEKENKIHRDSRRKDLIWNNFNIKVSDGNGYYGASCKYCAKARWQRGIPQK</sequence>
<dbReference type="Proteomes" id="UP000789342">
    <property type="component" value="Unassembled WGS sequence"/>
</dbReference>
<dbReference type="EMBL" id="CAJVPV010001607">
    <property type="protein sequence ID" value="CAG8502654.1"/>
    <property type="molecule type" value="Genomic_DNA"/>
</dbReference>
<comment type="caution">
    <text evidence="1">The sequence shown here is derived from an EMBL/GenBank/DDBJ whole genome shotgun (WGS) entry which is preliminary data.</text>
</comment>
<protein>
    <submittedName>
        <fullName evidence="1">757_t:CDS:1</fullName>
    </submittedName>
</protein>
<accession>A0A9N8ZNU0</accession>
<evidence type="ECO:0000313" key="1">
    <source>
        <dbReference type="EMBL" id="CAG8502654.1"/>
    </source>
</evidence>
<dbReference type="AlphaFoldDB" id="A0A9N8ZNU0"/>
<keyword evidence="2" id="KW-1185">Reference proteome</keyword>
<name>A0A9N8ZNU0_9GLOM</name>
<proteinExistence type="predicted"/>
<evidence type="ECO:0000313" key="2">
    <source>
        <dbReference type="Proteomes" id="UP000789342"/>
    </source>
</evidence>